<evidence type="ECO:0000313" key="5">
    <source>
        <dbReference type="Proteomes" id="UP000199494"/>
    </source>
</evidence>
<dbReference type="PROSITE" id="PS51257">
    <property type="entry name" value="PROKAR_LIPOPROTEIN"/>
    <property type="match status" value="1"/>
</dbReference>
<dbReference type="CDD" id="cd16334">
    <property type="entry name" value="LppX-like"/>
    <property type="match status" value="1"/>
</dbReference>
<keyword evidence="5" id="KW-1185">Reference proteome</keyword>
<dbReference type="Pfam" id="PF07161">
    <property type="entry name" value="LppX_LprAFG"/>
    <property type="match status" value="1"/>
</dbReference>
<reference evidence="4 5" key="1">
    <citation type="submission" date="2016-10" db="EMBL/GenBank/DDBJ databases">
        <authorList>
            <person name="de Groot N.N."/>
        </authorList>
    </citation>
    <scope>NUCLEOTIDE SEQUENCE [LARGE SCALE GENOMIC DNA]</scope>
    <source>
        <strain evidence="4 5">CGMCC 4.5506</strain>
    </source>
</reference>
<evidence type="ECO:0000256" key="1">
    <source>
        <dbReference type="ARBA" id="ARBA00004196"/>
    </source>
</evidence>
<dbReference type="EMBL" id="FMZE01000014">
    <property type="protein sequence ID" value="SDD93340.1"/>
    <property type="molecule type" value="Genomic_DNA"/>
</dbReference>
<dbReference type="AlphaFoldDB" id="A0A1G6YSL6"/>
<dbReference type="Gene3D" id="2.50.20.20">
    <property type="match status" value="1"/>
</dbReference>
<comment type="subcellular location">
    <subcellularLocation>
        <location evidence="1">Cell envelope</location>
    </subcellularLocation>
</comment>
<keyword evidence="4" id="KW-0449">Lipoprotein</keyword>
<dbReference type="Proteomes" id="UP000199494">
    <property type="component" value="Unassembled WGS sequence"/>
</dbReference>
<proteinExistence type="inferred from homology"/>
<dbReference type="SUPFAM" id="SSF89392">
    <property type="entry name" value="Prokaryotic lipoproteins and lipoprotein localization factors"/>
    <property type="match status" value="1"/>
</dbReference>
<accession>A0A1G6YSL6</accession>
<organism evidence="4 5">
    <name type="scientific">Prauserella marina</name>
    <dbReference type="NCBI Taxonomy" id="530584"/>
    <lineage>
        <taxon>Bacteria</taxon>
        <taxon>Bacillati</taxon>
        <taxon>Actinomycetota</taxon>
        <taxon>Actinomycetes</taxon>
        <taxon>Pseudonocardiales</taxon>
        <taxon>Pseudonocardiaceae</taxon>
        <taxon>Prauserella</taxon>
    </lineage>
</organism>
<evidence type="ECO:0000256" key="3">
    <source>
        <dbReference type="ARBA" id="ARBA00022475"/>
    </source>
</evidence>
<sequence length="229" mass="23434">MPGMLIRRNLVGALALAAAVAAGCSSEDTPSEPLPEAAQLIQDSAAATGDITSTHFTLQVNGTVAGLSVQSLDGDLTKEGEAKGTGSLTQAGQLVEVEFVLAGDTLYLKGPTGGYQEIPAALSASLYDPSAVLDPERGVAKLLTSMREPKTVAKEEVEGTETYKVSGTVAKDVLEGLLPGVQSGADVSFWLRADGQHLPVKASAAFADDATVDVTLSDVDKPVTVTPPA</sequence>
<keyword evidence="3" id="KW-1003">Cell membrane</keyword>
<dbReference type="GO" id="GO:0030313">
    <property type="term" value="C:cell envelope"/>
    <property type="evidence" value="ECO:0007669"/>
    <property type="project" value="UniProtKB-SubCell"/>
</dbReference>
<name>A0A1G6YSL6_9PSEU</name>
<dbReference type="InterPro" id="IPR009830">
    <property type="entry name" value="LppX/LprAFG"/>
</dbReference>
<comment type="similarity">
    <text evidence="2">Belongs to the LppX/LprAFG lipoprotein family.</text>
</comment>
<evidence type="ECO:0000256" key="2">
    <source>
        <dbReference type="ARBA" id="ARBA00009194"/>
    </source>
</evidence>
<evidence type="ECO:0000313" key="4">
    <source>
        <dbReference type="EMBL" id="SDD93340.1"/>
    </source>
</evidence>
<dbReference type="InterPro" id="IPR029046">
    <property type="entry name" value="LolA/LolB/LppX"/>
</dbReference>
<protein>
    <submittedName>
        <fullName evidence="4">Lipoprotein LprG</fullName>
    </submittedName>
</protein>
<dbReference type="STRING" id="530584.SAMN05421630_114187"/>
<keyword evidence="3" id="KW-0472">Membrane</keyword>
<gene>
    <name evidence="4" type="ORF">SAMN05421630_114187</name>
</gene>